<organism evidence="3 4">
    <name type="scientific">Salix brachista</name>
    <dbReference type="NCBI Taxonomy" id="2182728"/>
    <lineage>
        <taxon>Eukaryota</taxon>
        <taxon>Viridiplantae</taxon>
        <taxon>Streptophyta</taxon>
        <taxon>Embryophyta</taxon>
        <taxon>Tracheophyta</taxon>
        <taxon>Spermatophyta</taxon>
        <taxon>Magnoliopsida</taxon>
        <taxon>eudicotyledons</taxon>
        <taxon>Gunneridae</taxon>
        <taxon>Pentapetalae</taxon>
        <taxon>rosids</taxon>
        <taxon>fabids</taxon>
        <taxon>Malpighiales</taxon>
        <taxon>Salicaceae</taxon>
        <taxon>Saliceae</taxon>
        <taxon>Salix</taxon>
    </lineage>
</organism>
<comment type="caution">
    <text evidence="3">The sequence shown here is derived from an EMBL/GenBank/DDBJ whole genome shotgun (WGS) entry which is preliminary data.</text>
</comment>
<dbReference type="Gene3D" id="3.40.50.1820">
    <property type="entry name" value="alpha/beta hydrolase"/>
    <property type="match status" value="2"/>
</dbReference>
<dbReference type="EMBL" id="VDCV01000009">
    <property type="protein sequence ID" value="KAB5541823.1"/>
    <property type="molecule type" value="Genomic_DNA"/>
</dbReference>
<evidence type="ECO:0000313" key="4">
    <source>
        <dbReference type="Proteomes" id="UP000326939"/>
    </source>
</evidence>
<dbReference type="PANTHER" id="PTHR45763:SF28">
    <property type="entry name" value="ALPHA_BETA-HYDROLASES SUPERFAMILY PROTEIN"/>
    <property type="match status" value="1"/>
</dbReference>
<feature type="domain" description="AB hydrolase-1" evidence="2">
    <location>
        <begin position="75"/>
        <end position="249"/>
    </location>
</feature>
<accession>A0A5N5LGF0</accession>
<dbReference type="Pfam" id="PF12697">
    <property type="entry name" value="Abhydrolase_6"/>
    <property type="match status" value="1"/>
</dbReference>
<sequence>MKTQLNSTLRLLKSSIAPRRIHPGMVYRATEPPPPQSDQSPDNPPGNSPRIKLRDGRYLAYREHGVPKNQSKYSVILVHGFGSSKEMNFLAPQGMIEEMGIYFLLYDRAGYGESDPNRRQSVKSEALDIQELADQLEIGSKFYVIGVSMGSYPIWRVCYLPQKVLCRLAGAALIVPVVNYNWPSLPRKLIREDYRRNLVQWTRRFAKYAPGLLHWWVTQKWIPSTSVLEKNPAFFNTHDIEVLKKIPGFPMLSQVTITLSSILHERGKGNGLQMISWSNDVSVANNFNKTCLHHENMALSILRGESSIFNRHGKQELARVLFIEKIQQRDVFDTLRRDFIVAFGDWEFDPMELCNPFPQNESSVHIWQGYEDKVVPFQLQRCISKKLPWIQYHEVPEGGHLIVHYTGLCEAVLRSLLLGEEPLALDQIHP</sequence>
<reference evidence="4" key="1">
    <citation type="journal article" date="2019" name="Gigascience">
        <title>De novo genome assembly of the endangered Acer yangbiense, a plant species with extremely small populations endemic to Yunnan Province, China.</title>
        <authorList>
            <person name="Yang J."/>
            <person name="Wariss H.M."/>
            <person name="Tao L."/>
            <person name="Zhang R."/>
            <person name="Yun Q."/>
            <person name="Hollingsworth P."/>
            <person name="Dao Z."/>
            <person name="Luo G."/>
            <person name="Guo H."/>
            <person name="Ma Y."/>
            <person name="Sun W."/>
        </authorList>
    </citation>
    <scope>NUCLEOTIDE SEQUENCE [LARGE SCALE GENOMIC DNA]</scope>
    <source>
        <strain evidence="4">cv. br00</strain>
    </source>
</reference>
<name>A0A5N5LGF0_9ROSI</name>
<dbReference type="Proteomes" id="UP000326939">
    <property type="component" value="Chromosome 9"/>
</dbReference>
<evidence type="ECO:0000256" key="1">
    <source>
        <dbReference type="SAM" id="MobiDB-lite"/>
    </source>
</evidence>
<protein>
    <recommendedName>
        <fullName evidence="2">AB hydrolase-1 domain-containing protein</fullName>
    </recommendedName>
</protein>
<gene>
    <name evidence="3" type="ORF">DKX38_014797</name>
</gene>
<feature type="region of interest" description="Disordered" evidence="1">
    <location>
        <begin position="25"/>
        <end position="50"/>
    </location>
</feature>
<keyword evidence="4" id="KW-1185">Reference proteome</keyword>
<feature type="compositionally biased region" description="Pro residues" evidence="1">
    <location>
        <begin position="31"/>
        <end position="47"/>
    </location>
</feature>
<dbReference type="AlphaFoldDB" id="A0A5N5LGF0"/>
<evidence type="ECO:0000313" key="3">
    <source>
        <dbReference type="EMBL" id="KAB5541823.1"/>
    </source>
</evidence>
<proteinExistence type="predicted"/>
<dbReference type="PANTHER" id="PTHR45763">
    <property type="entry name" value="HYDROLASE, ALPHA/BETA FOLD FAMILY PROTEIN, EXPRESSED-RELATED"/>
    <property type="match status" value="1"/>
</dbReference>
<dbReference type="SUPFAM" id="SSF53474">
    <property type="entry name" value="alpha/beta-Hydrolases"/>
    <property type="match status" value="1"/>
</dbReference>
<dbReference type="InterPro" id="IPR029058">
    <property type="entry name" value="AB_hydrolase_fold"/>
</dbReference>
<dbReference type="InterPro" id="IPR000073">
    <property type="entry name" value="AB_hydrolase_1"/>
</dbReference>
<evidence type="ECO:0000259" key="2">
    <source>
        <dbReference type="Pfam" id="PF12697"/>
    </source>
</evidence>